<comment type="cofactor">
    <cofactor evidence="1">
        <name>biotin</name>
        <dbReference type="ChEBI" id="CHEBI:57586"/>
    </cofactor>
</comment>
<sequence length="664" mass="73679">MSKPIFDKVLVANRGEIACRVMTTCQRLGIKTVAVHSTADEQAKHVRMADEAVCIGPPPSNESYLCIDKIVDACKQTGAQAVHPGYGFLSENGDFQSALQKNNIIFVGPDAHSIQAMGDKIESKRLAQQSGVTCIPGFIGEVKGHEDVLKFANEVGYPVMLKASGGGGGKGMRVANNDKECVEFFDLCREEAMAAFNSDKMLVEKFIENPRHIEIQVIADRKGNTLYLPERECSIQRRNQKVIEEAPSTLLDAATRKAMGEEAVAMARAVQYVSAGTVENVVNPKKEFFFLEMNTRLQVEHPITEEITGVDLVEQMLRAAADLPLSVTQDDIKINGWATECRVYAEDPTKNYFPSIGRLSQYQEPRGEGVRCDSGIVEGSQISVYYDPLICKLSTWGKDRQECIERMEKALDEYVIRGLKHNICLLRDVVTNETYQKGTLTTNFLAETYPDGFKKTDLSDAERKVMYEAAACMHIKREALHFTKGSITEGQFYLSIGPKQENEVPVYARRTGENSFEVAETAKGPFRPIEVFWSVNFPVIRVKEGNSENILQFWGTNEVSYGVQMKGTTFNVNVLNDLQSVLNHFVPEVEEGLNAKQVLSPMPGVIVGVKVSVGEKVVAGAELLTLEAMKMRNKIHAMADGTVKEIKVKLGDTVEDSEVLIEFE</sequence>
<dbReference type="SMART" id="SM00878">
    <property type="entry name" value="Biotin_carb_C"/>
    <property type="match status" value="1"/>
</dbReference>
<dbReference type="GO" id="GO:0005524">
    <property type="term" value="F:ATP binding"/>
    <property type="evidence" value="ECO:0007669"/>
    <property type="project" value="UniProtKB-UniRule"/>
</dbReference>
<evidence type="ECO:0000313" key="13">
    <source>
        <dbReference type="EMBL" id="CAD2221156.1"/>
    </source>
</evidence>
<evidence type="ECO:0000256" key="8">
    <source>
        <dbReference type="ARBA" id="ARBA00023267"/>
    </source>
</evidence>
<dbReference type="InterPro" id="IPR016185">
    <property type="entry name" value="PreATP-grasp_dom_sf"/>
</dbReference>
<dbReference type="VEuPathDB" id="TriTrypDB:ADEAN_000868700"/>
<evidence type="ECO:0000256" key="3">
    <source>
        <dbReference type="ARBA" id="ARBA00022598"/>
    </source>
</evidence>
<evidence type="ECO:0000259" key="11">
    <source>
        <dbReference type="PROSITE" id="PS50975"/>
    </source>
</evidence>
<dbReference type="PROSITE" id="PS50968">
    <property type="entry name" value="BIOTINYL_LIPOYL"/>
    <property type="match status" value="1"/>
</dbReference>
<dbReference type="PANTHER" id="PTHR18866">
    <property type="entry name" value="CARBOXYLASE:PYRUVATE/ACETYL-COA/PROPIONYL-COA CARBOXYLASE"/>
    <property type="match status" value="1"/>
</dbReference>
<dbReference type="FunFam" id="3.30.1490.20:FF:000003">
    <property type="entry name" value="acetyl-CoA carboxylase isoform X1"/>
    <property type="match status" value="1"/>
</dbReference>
<dbReference type="FunFam" id="3.30.470.20:FF:000028">
    <property type="entry name" value="Methylcrotonoyl-CoA carboxylase subunit alpha, mitochondrial"/>
    <property type="match status" value="1"/>
</dbReference>
<dbReference type="Proteomes" id="UP000515908">
    <property type="component" value="Chromosome 20"/>
</dbReference>
<dbReference type="InterPro" id="IPR005479">
    <property type="entry name" value="CPAse_ATP-bd"/>
</dbReference>
<evidence type="ECO:0000259" key="10">
    <source>
        <dbReference type="PROSITE" id="PS50968"/>
    </source>
</evidence>
<dbReference type="FunFam" id="3.40.50.20:FF:000010">
    <property type="entry name" value="Propionyl-CoA carboxylase subunit alpha"/>
    <property type="match status" value="1"/>
</dbReference>
<evidence type="ECO:0000259" key="12">
    <source>
        <dbReference type="PROSITE" id="PS50979"/>
    </source>
</evidence>
<dbReference type="GO" id="GO:0046872">
    <property type="term" value="F:metal ion binding"/>
    <property type="evidence" value="ECO:0007669"/>
    <property type="project" value="InterPro"/>
</dbReference>
<dbReference type="Pfam" id="PF00364">
    <property type="entry name" value="Biotin_lipoyl"/>
    <property type="match status" value="1"/>
</dbReference>
<dbReference type="PROSITE" id="PS50979">
    <property type="entry name" value="BC"/>
    <property type="match status" value="1"/>
</dbReference>
<evidence type="ECO:0000256" key="6">
    <source>
        <dbReference type="ARBA" id="ARBA00022946"/>
    </source>
</evidence>
<evidence type="ECO:0000256" key="4">
    <source>
        <dbReference type="ARBA" id="ARBA00022741"/>
    </source>
</evidence>
<dbReference type="SUPFAM" id="SSF52440">
    <property type="entry name" value="PreATP-grasp domain"/>
    <property type="match status" value="1"/>
</dbReference>
<dbReference type="EMBL" id="LR877164">
    <property type="protein sequence ID" value="CAD2221156.1"/>
    <property type="molecule type" value="Genomic_DNA"/>
</dbReference>
<dbReference type="CDD" id="cd06850">
    <property type="entry name" value="biotinyl_domain"/>
    <property type="match status" value="1"/>
</dbReference>
<name>S9WXA6_9TRYP</name>
<keyword evidence="3" id="KW-0436">Ligase</keyword>
<dbReference type="InterPro" id="IPR011053">
    <property type="entry name" value="Single_hybrid_motif"/>
</dbReference>
<dbReference type="SUPFAM" id="SSF51230">
    <property type="entry name" value="Single hybrid motif"/>
    <property type="match status" value="1"/>
</dbReference>
<dbReference type="Gene3D" id="3.30.470.20">
    <property type="entry name" value="ATP-grasp fold, B domain"/>
    <property type="match status" value="1"/>
</dbReference>
<dbReference type="AlphaFoldDB" id="S9WXA6"/>
<keyword evidence="8" id="KW-0092">Biotin</keyword>
<evidence type="ECO:0000256" key="5">
    <source>
        <dbReference type="ARBA" id="ARBA00022840"/>
    </source>
</evidence>
<evidence type="ECO:0000256" key="1">
    <source>
        <dbReference type="ARBA" id="ARBA00001953"/>
    </source>
</evidence>
<dbReference type="InterPro" id="IPR000089">
    <property type="entry name" value="Biotin_lipoyl"/>
</dbReference>
<dbReference type="OrthoDB" id="196847at2759"/>
<proteinExistence type="predicted"/>
<evidence type="ECO:0000256" key="7">
    <source>
        <dbReference type="ARBA" id="ARBA00023128"/>
    </source>
</evidence>
<comment type="subcellular location">
    <subcellularLocation>
        <location evidence="2">Mitochondrion matrix</location>
    </subcellularLocation>
</comment>
<dbReference type="FunFam" id="2.40.50.100:FF:000003">
    <property type="entry name" value="Acetyl-CoA carboxylase biotin carboxyl carrier protein"/>
    <property type="match status" value="1"/>
</dbReference>
<dbReference type="NCBIfam" id="NF006367">
    <property type="entry name" value="PRK08591.1"/>
    <property type="match status" value="1"/>
</dbReference>
<reference evidence="13 14" key="1">
    <citation type="submission" date="2020-08" db="EMBL/GenBank/DDBJ databases">
        <authorList>
            <person name="Newling K."/>
            <person name="Davey J."/>
            <person name="Forrester S."/>
        </authorList>
    </citation>
    <scope>NUCLEOTIDE SEQUENCE [LARGE SCALE GENOMIC DNA]</scope>
    <source>
        <strain evidence="14">Crithidia deanei Carvalho (ATCC PRA-265)</strain>
    </source>
</reference>
<dbReference type="InterPro" id="IPR005482">
    <property type="entry name" value="Biotin_COase_C"/>
</dbReference>
<dbReference type="SUPFAM" id="SSF56059">
    <property type="entry name" value="Glutathione synthetase ATP-binding domain-like"/>
    <property type="match status" value="1"/>
</dbReference>
<dbReference type="Pfam" id="PF00289">
    <property type="entry name" value="Biotin_carb_N"/>
    <property type="match status" value="1"/>
</dbReference>
<organism evidence="13 14">
    <name type="scientific">Angomonas deanei</name>
    <dbReference type="NCBI Taxonomy" id="59799"/>
    <lineage>
        <taxon>Eukaryota</taxon>
        <taxon>Discoba</taxon>
        <taxon>Euglenozoa</taxon>
        <taxon>Kinetoplastea</taxon>
        <taxon>Metakinetoplastina</taxon>
        <taxon>Trypanosomatida</taxon>
        <taxon>Trypanosomatidae</taxon>
        <taxon>Strigomonadinae</taxon>
        <taxon>Angomonas</taxon>
    </lineage>
</organism>
<evidence type="ECO:0000256" key="9">
    <source>
        <dbReference type="PROSITE-ProRule" id="PRU00409"/>
    </source>
</evidence>
<keyword evidence="6" id="KW-0809">Transit peptide</keyword>
<dbReference type="InterPro" id="IPR050856">
    <property type="entry name" value="Biotin_carboxylase_complex"/>
</dbReference>
<feature type="domain" description="Lipoyl-binding" evidence="10">
    <location>
        <begin position="588"/>
        <end position="664"/>
    </location>
</feature>
<dbReference type="PROSITE" id="PS00866">
    <property type="entry name" value="CPSASE_1"/>
    <property type="match status" value="1"/>
</dbReference>
<gene>
    <name evidence="13" type="ORF">ADEAN_000868700</name>
</gene>
<feature type="domain" description="Biotin carboxylation" evidence="12">
    <location>
        <begin position="5"/>
        <end position="450"/>
    </location>
</feature>
<dbReference type="PROSITE" id="PS00867">
    <property type="entry name" value="CPSASE_2"/>
    <property type="match status" value="1"/>
</dbReference>
<keyword evidence="7" id="KW-0496">Mitochondrion</keyword>
<keyword evidence="14" id="KW-1185">Reference proteome</keyword>
<dbReference type="SUPFAM" id="SSF51246">
    <property type="entry name" value="Rudiment single hybrid motif"/>
    <property type="match status" value="1"/>
</dbReference>
<dbReference type="GO" id="GO:0005759">
    <property type="term" value="C:mitochondrial matrix"/>
    <property type="evidence" value="ECO:0007669"/>
    <property type="project" value="UniProtKB-SubCell"/>
</dbReference>
<dbReference type="InterPro" id="IPR011764">
    <property type="entry name" value="Biotin_carboxylation_dom"/>
</dbReference>
<dbReference type="GO" id="GO:0004658">
    <property type="term" value="F:propionyl-CoA carboxylase activity"/>
    <property type="evidence" value="ECO:0007669"/>
    <property type="project" value="TreeGrafter"/>
</dbReference>
<dbReference type="Gene3D" id="2.40.50.100">
    <property type="match status" value="1"/>
</dbReference>
<dbReference type="InterPro" id="IPR011761">
    <property type="entry name" value="ATP-grasp"/>
</dbReference>
<keyword evidence="5 9" id="KW-0067">ATP-binding</keyword>
<dbReference type="PROSITE" id="PS50975">
    <property type="entry name" value="ATP_GRASP"/>
    <property type="match status" value="1"/>
</dbReference>
<protein>
    <submittedName>
        <fullName evidence="13">Uncharacterized protein</fullName>
    </submittedName>
</protein>
<accession>S9WXA6</accession>
<dbReference type="Pfam" id="PF02786">
    <property type="entry name" value="CPSase_L_D2"/>
    <property type="match status" value="1"/>
</dbReference>
<evidence type="ECO:0000313" key="14">
    <source>
        <dbReference type="Proteomes" id="UP000515908"/>
    </source>
</evidence>
<dbReference type="InterPro" id="IPR011054">
    <property type="entry name" value="Rudment_hybrid_motif"/>
</dbReference>
<evidence type="ECO:0000256" key="2">
    <source>
        <dbReference type="ARBA" id="ARBA00004305"/>
    </source>
</evidence>
<feature type="domain" description="ATP-grasp" evidence="11">
    <location>
        <begin position="124"/>
        <end position="321"/>
    </location>
</feature>
<dbReference type="InterPro" id="IPR005481">
    <property type="entry name" value="BC-like_N"/>
</dbReference>
<keyword evidence="4 9" id="KW-0547">Nucleotide-binding</keyword>
<dbReference type="Pfam" id="PF02785">
    <property type="entry name" value="Biotin_carb_C"/>
    <property type="match status" value="1"/>
</dbReference>
<dbReference type="PANTHER" id="PTHR18866:SF33">
    <property type="entry name" value="METHYLCROTONOYL-COA CARBOXYLASE SUBUNIT ALPHA, MITOCHONDRIAL-RELATED"/>
    <property type="match status" value="1"/>
</dbReference>